<dbReference type="EMBL" id="JAGINT010000001">
    <property type="protein sequence ID" value="MBP2352192.1"/>
    <property type="molecule type" value="Genomic_DNA"/>
</dbReference>
<proteinExistence type="predicted"/>
<accession>A0ABS4UKL3</accession>
<dbReference type="PANTHER" id="PTHR34822:SF1">
    <property type="entry name" value="GRPB FAMILY PROTEIN"/>
    <property type="match status" value="1"/>
</dbReference>
<comment type="caution">
    <text evidence="1">The sequence shown here is derived from an EMBL/GenBank/DDBJ whole genome shotgun (WGS) entry which is preliminary data.</text>
</comment>
<dbReference type="Gene3D" id="3.30.460.10">
    <property type="entry name" value="Beta Polymerase, domain 2"/>
    <property type="match status" value="2"/>
</dbReference>
<keyword evidence="2" id="KW-1185">Reference proteome</keyword>
<dbReference type="PANTHER" id="PTHR34822">
    <property type="entry name" value="GRPB DOMAIN PROTEIN (AFU_ORTHOLOGUE AFUA_1G01530)"/>
    <property type="match status" value="1"/>
</dbReference>
<reference evidence="1 2" key="1">
    <citation type="submission" date="2021-03" db="EMBL/GenBank/DDBJ databases">
        <title>Sequencing the genomes of 1000 actinobacteria strains.</title>
        <authorList>
            <person name="Klenk H.-P."/>
        </authorList>
    </citation>
    <scope>NUCLEOTIDE SEQUENCE [LARGE SCALE GENOMIC DNA]</scope>
    <source>
        <strain evidence="1 2">DSM 18824</strain>
    </source>
</reference>
<sequence>MPFPDELGAAVAVVEYDPGWPAEFAALAERIEAALGDRALAVDHTRFALRFRDYLRADPAARDAWGAFKQRLAQSVPNLTDDGQIKAPATTLLMRSAEPWSTQTNWTVA</sequence>
<evidence type="ECO:0000313" key="1">
    <source>
        <dbReference type="EMBL" id="MBP2352192.1"/>
    </source>
</evidence>
<gene>
    <name evidence="1" type="ORF">JOF29_003275</name>
</gene>
<dbReference type="SUPFAM" id="SSF81301">
    <property type="entry name" value="Nucleotidyltransferase"/>
    <property type="match status" value="1"/>
</dbReference>
<name>A0ABS4UKL3_9ACTN</name>
<dbReference type="RefSeq" id="WP_209694984.1">
    <property type="nucleotide sequence ID" value="NZ_BAAAVU010000009.1"/>
</dbReference>
<dbReference type="Pfam" id="PF04229">
    <property type="entry name" value="GrpB"/>
    <property type="match status" value="1"/>
</dbReference>
<dbReference type="InterPro" id="IPR043519">
    <property type="entry name" value="NT_sf"/>
</dbReference>
<protein>
    <submittedName>
        <fullName evidence="1">GrpB-like predicted nucleotidyltransferase (UPF0157 family)</fullName>
    </submittedName>
</protein>
<organism evidence="1 2">
    <name type="scientific">Kribbella aluminosa</name>
    <dbReference type="NCBI Taxonomy" id="416017"/>
    <lineage>
        <taxon>Bacteria</taxon>
        <taxon>Bacillati</taxon>
        <taxon>Actinomycetota</taxon>
        <taxon>Actinomycetes</taxon>
        <taxon>Propionibacteriales</taxon>
        <taxon>Kribbellaceae</taxon>
        <taxon>Kribbella</taxon>
    </lineage>
</organism>
<dbReference type="InterPro" id="IPR007344">
    <property type="entry name" value="GrpB/CoaE"/>
</dbReference>
<evidence type="ECO:0000313" key="2">
    <source>
        <dbReference type="Proteomes" id="UP000755585"/>
    </source>
</evidence>
<dbReference type="Proteomes" id="UP000755585">
    <property type="component" value="Unassembled WGS sequence"/>
</dbReference>